<reference evidence="4" key="1">
    <citation type="submission" date="2017-06" db="EMBL/GenBank/DDBJ databases">
        <authorList>
            <person name="Varghese N."/>
            <person name="Submissions S."/>
        </authorList>
    </citation>
    <scope>NUCLEOTIDE SEQUENCE [LARGE SCALE GENOMIC DNA]</scope>
    <source>
        <strain evidence="4">JAD2</strain>
    </source>
</reference>
<comment type="similarity">
    <text evidence="1">Belongs to the short-chain dehydrogenases/reductases (SDR) family.</text>
</comment>
<dbReference type="Pfam" id="PF00106">
    <property type="entry name" value="adh_short"/>
    <property type="match status" value="1"/>
</dbReference>
<organism evidence="3 4">
    <name type="scientific">Thermoflexus hugenholtzii JAD2</name>
    <dbReference type="NCBI Taxonomy" id="877466"/>
    <lineage>
        <taxon>Bacteria</taxon>
        <taxon>Bacillati</taxon>
        <taxon>Chloroflexota</taxon>
        <taxon>Thermoflexia</taxon>
        <taxon>Thermoflexales</taxon>
        <taxon>Thermoflexaceae</taxon>
        <taxon>Thermoflexus</taxon>
    </lineage>
</organism>
<dbReference type="Proteomes" id="UP000197025">
    <property type="component" value="Unassembled WGS sequence"/>
</dbReference>
<keyword evidence="2" id="KW-0560">Oxidoreductase</keyword>
<protein>
    <submittedName>
        <fullName evidence="3">3-oxoacyl-[acyl-carrier protein] reductase</fullName>
    </submittedName>
</protein>
<dbReference type="SUPFAM" id="SSF51735">
    <property type="entry name" value="NAD(P)-binding Rossmann-fold domains"/>
    <property type="match status" value="1"/>
</dbReference>
<dbReference type="InterPro" id="IPR036291">
    <property type="entry name" value="NAD(P)-bd_dom_sf"/>
</dbReference>
<evidence type="ECO:0000313" key="4">
    <source>
        <dbReference type="Proteomes" id="UP000197025"/>
    </source>
</evidence>
<keyword evidence="4" id="KW-1185">Reference proteome</keyword>
<dbReference type="PANTHER" id="PTHR43669">
    <property type="entry name" value="5-KETO-D-GLUCONATE 5-REDUCTASE"/>
    <property type="match status" value="1"/>
</dbReference>
<dbReference type="RefSeq" id="WP_159461587.1">
    <property type="nucleotide sequence ID" value="NZ_FYEK01000022.1"/>
</dbReference>
<evidence type="ECO:0000313" key="3">
    <source>
        <dbReference type="EMBL" id="SNB62236.1"/>
    </source>
</evidence>
<dbReference type="GO" id="GO:0016491">
    <property type="term" value="F:oxidoreductase activity"/>
    <property type="evidence" value="ECO:0007669"/>
    <property type="project" value="UniProtKB-KW"/>
</dbReference>
<dbReference type="EMBL" id="FYEK01000022">
    <property type="protein sequence ID" value="SNB62236.1"/>
    <property type="molecule type" value="Genomic_DNA"/>
</dbReference>
<dbReference type="InParanoid" id="A0A212QS03"/>
<dbReference type="PROSITE" id="PS00061">
    <property type="entry name" value="ADH_SHORT"/>
    <property type="match status" value="1"/>
</dbReference>
<dbReference type="AlphaFoldDB" id="A0A212QS03"/>
<evidence type="ECO:0000256" key="1">
    <source>
        <dbReference type="ARBA" id="ARBA00006484"/>
    </source>
</evidence>
<dbReference type="PANTHER" id="PTHR43669:SF14">
    <property type="entry name" value="OXIDOREDUCTASE"/>
    <property type="match status" value="1"/>
</dbReference>
<sequence>MKIALITGAGRGWGERLAQELAARGFHIVANDIHPAAAERTAEQIRTAGGSAEPFHADVANRVAVGAMVQEILDRWGRLDLVVHHAEVHPHRGLLEMGEYEWDRTVAVILKGAFNLLQAAAPAMISRGRGAFVFMIPAPILEGKIPHAAYGAGKAGLLALAYAARDALNPFGLAVHILLTEEGDSPSAISAAAVLDRIAALDGRSETLRLPPCRDLRPQT</sequence>
<dbReference type="Gene3D" id="3.40.50.720">
    <property type="entry name" value="NAD(P)-binding Rossmann-like Domain"/>
    <property type="match status" value="1"/>
</dbReference>
<dbReference type="InterPro" id="IPR020904">
    <property type="entry name" value="Sc_DH/Rdtase_CS"/>
</dbReference>
<dbReference type="CDD" id="cd05233">
    <property type="entry name" value="SDR_c"/>
    <property type="match status" value="1"/>
</dbReference>
<dbReference type="OrthoDB" id="166577at2"/>
<accession>A0A212QS03</accession>
<proteinExistence type="inferred from homology"/>
<gene>
    <name evidence="3" type="ORF">SAMN02746019_00004700</name>
</gene>
<dbReference type="PRINTS" id="PR00081">
    <property type="entry name" value="GDHRDH"/>
</dbReference>
<dbReference type="InterPro" id="IPR002347">
    <property type="entry name" value="SDR_fam"/>
</dbReference>
<name>A0A212QS03_9CHLR</name>
<evidence type="ECO:0000256" key="2">
    <source>
        <dbReference type="ARBA" id="ARBA00023002"/>
    </source>
</evidence>